<evidence type="ECO:0000313" key="18">
    <source>
        <dbReference type="EMBL" id="KAK1927228.1"/>
    </source>
</evidence>
<dbReference type="SMART" id="SM00146">
    <property type="entry name" value="PI3Kc"/>
    <property type="match status" value="1"/>
</dbReference>
<dbReference type="InterPro" id="IPR011989">
    <property type="entry name" value="ARM-like"/>
</dbReference>
<dbReference type="InterPro" id="IPR018936">
    <property type="entry name" value="PI3/4_kinase_CS"/>
</dbReference>
<dbReference type="GO" id="GO:0005634">
    <property type="term" value="C:nucleus"/>
    <property type="evidence" value="ECO:0007669"/>
    <property type="project" value="UniProtKB-SubCell"/>
</dbReference>
<dbReference type="InterPro" id="IPR016024">
    <property type="entry name" value="ARM-type_fold"/>
</dbReference>
<dbReference type="Pfam" id="PF23593">
    <property type="entry name" value="HEAT_ATR"/>
    <property type="match status" value="1"/>
</dbReference>
<evidence type="ECO:0000256" key="3">
    <source>
        <dbReference type="ARBA" id="ARBA00012513"/>
    </source>
</evidence>
<evidence type="ECO:0000259" key="17">
    <source>
        <dbReference type="PROSITE" id="PS51190"/>
    </source>
</evidence>
<keyword evidence="5" id="KW-0808">Transferase</keyword>
<evidence type="ECO:0000256" key="2">
    <source>
        <dbReference type="ARBA" id="ARBA00010769"/>
    </source>
</evidence>
<organism evidence="18 19">
    <name type="scientific">Papiliotrema laurentii</name>
    <name type="common">Cryptococcus laurentii</name>
    <dbReference type="NCBI Taxonomy" id="5418"/>
    <lineage>
        <taxon>Eukaryota</taxon>
        <taxon>Fungi</taxon>
        <taxon>Dikarya</taxon>
        <taxon>Basidiomycota</taxon>
        <taxon>Agaricomycotina</taxon>
        <taxon>Tremellomycetes</taxon>
        <taxon>Tremellales</taxon>
        <taxon>Rhynchogastremaceae</taxon>
        <taxon>Papiliotrema</taxon>
    </lineage>
</organism>
<dbReference type="GO" id="GO:0005524">
    <property type="term" value="F:ATP binding"/>
    <property type="evidence" value="ECO:0007669"/>
    <property type="project" value="UniProtKB-KW"/>
</dbReference>
<name>A0AAD9FW05_PAPLA</name>
<evidence type="ECO:0000259" key="15">
    <source>
        <dbReference type="PROSITE" id="PS50290"/>
    </source>
</evidence>
<dbReference type="SMART" id="SM01343">
    <property type="entry name" value="FATC"/>
    <property type="match status" value="1"/>
</dbReference>
<dbReference type="InterPro" id="IPR057564">
    <property type="entry name" value="HEAT_ATR"/>
</dbReference>
<dbReference type="PROSITE" id="PS51189">
    <property type="entry name" value="FAT"/>
    <property type="match status" value="1"/>
</dbReference>
<reference evidence="18" key="1">
    <citation type="submission" date="2023-02" db="EMBL/GenBank/DDBJ databases">
        <title>Identification and recombinant expression of a fungal hydrolase from Papiliotrema laurentii that hydrolyzes apple cutin and clears colloidal polyester polyurethane.</title>
        <authorList>
            <consortium name="DOE Joint Genome Institute"/>
            <person name="Roman V.A."/>
            <person name="Bojanowski C."/>
            <person name="Crable B.R."/>
            <person name="Wagner D.N."/>
            <person name="Hung C.S."/>
            <person name="Nadeau L.J."/>
            <person name="Schratz L."/>
            <person name="Haridas S."/>
            <person name="Pangilinan J."/>
            <person name="Lipzen A."/>
            <person name="Na H."/>
            <person name="Yan M."/>
            <person name="Ng V."/>
            <person name="Grigoriev I.V."/>
            <person name="Spatafora J.W."/>
            <person name="Barlow D."/>
            <person name="Biffinger J."/>
            <person name="Kelley-Loughnane N."/>
            <person name="Varaljay V.A."/>
            <person name="Crookes-Goodson W.J."/>
        </authorList>
    </citation>
    <scope>NUCLEOTIDE SEQUENCE</scope>
    <source>
        <strain evidence="18">5307AH</strain>
    </source>
</reference>
<comment type="caution">
    <text evidence="18">The sequence shown here is derived from an EMBL/GenBank/DDBJ whole genome shotgun (WGS) entry which is preliminary data.</text>
</comment>
<dbReference type="Pfam" id="PF02260">
    <property type="entry name" value="FATC"/>
    <property type="match status" value="1"/>
</dbReference>
<feature type="region of interest" description="Disordered" evidence="14">
    <location>
        <begin position="1"/>
        <end position="23"/>
    </location>
</feature>
<dbReference type="GO" id="GO:0000077">
    <property type="term" value="P:DNA damage checkpoint signaling"/>
    <property type="evidence" value="ECO:0007669"/>
    <property type="project" value="TreeGrafter"/>
</dbReference>
<evidence type="ECO:0000256" key="9">
    <source>
        <dbReference type="ARBA" id="ARBA00022840"/>
    </source>
</evidence>
<evidence type="ECO:0000256" key="10">
    <source>
        <dbReference type="ARBA" id="ARBA00023204"/>
    </source>
</evidence>
<dbReference type="Pfam" id="PF00454">
    <property type="entry name" value="PI3_PI4_kinase"/>
    <property type="match status" value="1"/>
</dbReference>
<feature type="domain" description="PI3K/PI4K catalytic" evidence="15">
    <location>
        <begin position="1918"/>
        <end position="2229"/>
    </location>
</feature>
<dbReference type="PROSITE" id="PS50290">
    <property type="entry name" value="PI3_4_KINASE_3"/>
    <property type="match status" value="1"/>
</dbReference>
<dbReference type="InterPro" id="IPR003152">
    <property type="entry name" value="FATC_dom"/>
</dbReference>
<keyword evidence="4" id="KW-0723">Serine/threonine-protein kinase</keyword>
<evidence type="ECO:0000256" key="7">
    <source>
        <dbReference type="ARBA" id="ARBA00022763"/>
    </source>
</evidence>
<comment type="catalytic activity">
    <reaction evidence="12">
        <text>L-threonyl-[protein] + ATP = O-phospho-L-threonyl-[protein] + ADP + H(+)</text>
        <dbReference type="Rhea" id="RHEA:46608"/>
        <dbReference type="Rhea" id="RHEA-COMP:11060"/>
        <dbReference type="Rhea" id="RHEA-COMP:11605"/>
        <dbReference type="ChEBI" id="CHEBI:15378"/>
        <dbReference type="ChEBI" id="CHEBI:30013"/>
        <dbReference type="ChEBI" id="CHEBI:30616"/>
        <dbReference type="ChEBI" id="CHEBI:61977"/>
        <dbReference type="ChEBI" id="CHEBI:456216"/>
        <dbReference type="EC" id="2.7.11.1"/>
    </reaction>
</comment>
<comment type="subcellular location">
    <subcellularLocation>
        <location evidence="1">Nucleus</location>
    </subcellularLocation>
</comment>
<keyword evidence="11" id="KW-0539">Nucleus</keyword>
<dbReference type="SUPFAM" id="SSF48371">
    <property type="entry name" value="ARM repeat"/>
    <property type="match status" value="1"/>
</dbReference>
<protein>
    <recommendedName>
        <fullName evidence="3">non-specific serine/threonine protein kinase</fullName>
        <ecNumber evidence="3">2.7.11.1</ecNumber>
    </recommendedName>
</protein>
<dbReference type="InterPro" id="IPR056802">
    <property type="entry name" value="ATR-like_M-HEAT"/>
</dbReference>
<dbReference type="InterPro" id="IPR012993">
    <property type="entry name" value="UME"/>
</dbReference>
<dbReference type="SUPFAM" id="SSF48452">
    <property type="entry name" value="TPR-like"/>
    <property type="match status" value="1"/>
</dbReference>
<dbReference type="InterPro" id="IPR011009">
    <property type="entry name" value="Kinase-like_dom_sf"/>
</dbReference>
<evidence type="ECO:0000259" key="16">
    <source>
        <dbReference type="PROSITE" id="PS51189"/>
    </source>
</evidence>
<evidence type="ECO:0000256" key="5">
    <source>
        <dbReference type="ARBA" id="ARBA00022679"/>
    </source>
</evidence>
<dbReference type="InterPro" id="IPR011990">
    <property type="entry name" value="TPR-like_helical_dom_sf"/>
</dbReference>
<evidence type="ECO:0000256" key="14">
    <source>
        <dbReference type="SAM" id="MobiDB-lite"/>
    </source>
</evidence>
<dbReference type="GO" id="GO:0004674">
    <property type="term" value="F:protein serine/threonine kinase activity"/>
    <property type="evidence" value="ECO:0007669"/>
    <property type="project" value="UniProtKB-KW"/>
</dbReference>
<dbReference type="InterPro" id="IPR050517">
    <property type="entry name" value="DDR_Repair_Kinase"/>
</dbReference>
<dbReference type="Proteomes" id="UP001182556">
    <property type="component" value="Unassembled WGS sequence"/>
</dbReference>
<dbReference type="Gene3D" id="1.25.40.10">
    <property type="entry name" value="Tetratricopeptide repeat domain"/>
    <property type="match status" value="1"/>
</dbReference>
<evidence type="ECO:0000256" key="4">
    <source>
        <dbReference type="ARBA" id="ARBA00022527"/>
    </source>
</evidence>
<evidence type="ECO:0000256" key="11">
    <source>
        <dbReference type="ARBA" id="ARBA00023242"/>
    </source>
</evidence>
<dbReference type="Pfam" id="PF08064">
    <property type="entry name" value="UME"/>
    <property type="match status" value="1"/>
</dbReference>
<dbReference type="InterPro" id="IPR014009">
    <property type="entry name" value="PIK_FAT"/>
</dbReference>
<evidence type="ECO:0000256" key="13">
    <source>
        <dbReference type="ARBA" id="ARBA00048679"/>
    </source>
</evidence>
<dbReference type="EMBL" id="JAODAN010000001">
    <property type="protein sequence ID" value="KAK1927228.1"/>
    <property type="molecule type" value="Genomic_DNA"/>
</dbReference>
<dbReference type="GO" id="GO:0000723">
    <property type="term" value="P:telomere maintenance"/>
    <property type="evidence" value="ECO:0007669"/>
    <property type="project" value="TreeGrafter"/>
</dbReference>
<dbReference type="InterPro" id="IPR036940">
    <property type="entry name" value="PI3/4_kinase_cat_sf"/>
</dbReference>
<comment type="similarity">
    <text evidence="2">Belongs to the PI3/PI4-kinase family. ATM subfamily.</text>
</comment>
<dbReference type="EC" id="2.7.11.1" evidence="3"/>
<evidence type="ECO:0000256" key="12">
    <source>
        <dbReference type="ARBA" id="ARBA00047899"/>
    </source>
</evidence>
<feature type="domain" description="FAT" evidence="16">
    <location>
        <begin position="1262"/>
        <end position="1803"/>
    </location>
</feature>
<dbReference type="GO" id="GO:0005694">
    <property type="term" value="C:chromosome"/>
    <property type="evidence" value="ECO:0007669"/>
    <property type="project" value="TreeGrafter"/>
</dbReference>
<dbReference type="SMART" id="SM00802">
    <property type="entry name" value="UME"/>
    <property type="match status" value="1"/>
</dbReference>
<keyword evidence="9" id="KW-0067">ATP-binding</keyword>
<proteinExistence type="inferred from homology"/>
<dbReference type="CDD" id="cd00892">
    <property type="entry name" value="PIKKc_ATR"/>
    <property type="match status" value="1"/>
</dbReference>
<dbReference type="Pfam" id="PF02259">
    <property type="entry name" value="FAT"/>
    <property type="match status" value="1"/>
</dbReference>
<keyword evidence="10" id="KW-0234">DNA repair</keyword>
<dbReference type="PROSITE" id="PS00916">
    <property type="entry name" value="PI3_4_KINASE_2"/>
    <property type="match status" value="1"/>
</dbReference>
<evidence type="ECO:0000313" key="19">
    <source>
        <dbReference type="Proteomes" id="UP001182556"/>
    </source>
</evidence>
<dbReference type="InterPro" id="IPR003151">
    <property type="entry name" value="PIK-rel_kinase_FAT"/>
</dbReference>
<keyword evidence="7" id="KW-0227">DNA damage</keyword>
<dbReference type="Gene3D" id="1.10.1070.11">
    <property type="entry name" value="Phosphatidylinositol 3-/4-kinase, catalytic domain"/>
    <property type="match status" value="1"/>
</dbReference>
<sequence length="2256" mass="253123">MSDSTMAQDMDSPETSSIIQDGSTQRDVLQQIIAEGLNFSPDASDSDLQRNIRLLQVLFETCVLTPSRSSPSPSTSEQIDLTMAVIIRQCDSHPSLLQQQTTSVEGSSSLFMWILPRIIHAASRFIQYEEGKEIYGSIVQGAVDLIRLLKKDDISPLNQLKVSVMIRDLINFCESPDETRLLDYQLTASPAVFCTTIDIVLHLQSPFVDQITSTACRLLSDKAKVMLHCPSIRGQYIALVTRVMCGEFHIPTLYPACIAIVSTIEAQLEHFLSAIPADHIALRYECWHALWKKADELFAARDTHKVAFILTAIPDVLSSKQIRLSLSTQILDRWTKEIVEVPGEAASRLQALLVANLQSTSVATKKRKRSPEVHARDLFQEVFPSQTLSEDAFLLDVTRAIPTIDKGLTIAVCDVLPKAIPLLDGSSGAAAFDLWFAVASHVQGQASLWDALHLMTKHFAHFLINHSLLRSRLWSILESQIGSRSRRDRVMAGRAMCSAAKIAASWPDYQVITDRLISRFRSLLSGPFTVQATSLSIIGAIGREAPETLLCEIIELLVNHLGSSNSALRSLAFAELLDISQAHGKTPYALIRPFIDRVSVVIVKNIQRRPDIMVEATSLVGQSRQSFIQTTLHATLPALVMARERDALATVASVVGQDLGPLLLDHMAEILTYIFLRPRQTDSSIEYLVGLFADRLGTRANNASTASLIASCHMNLAVALIIELGDEDPKVSGAATEGLEKAQYYQSNGRRDTHLAQFLRPVMLGIMTHLNETLHDMRGKKTIAFKRKLIRSIGALIFLVGQAMSAYSPQVMASLQSTLSMPELRGATLDTWGAFVRTLKFEDFGPFVGRTVGTLVANWTDFSEREKIKATAIIEEITANLTHFSQYLDEIVDISAIPGLEDASRRISDKRKDKPPKERLKWILERASSQNTAIATTSMKELRDFLSSNHKLISELTAGDSFDEGVPLLVRSLTHAASREGDCDLLRQYAYECFGMLGALDPHRFVAPSESPPMTIVHDFTNDDESVQFAIHLIRDVLVSAFRGTNDTKLQSHLAYAIQELLAFCGFTAKVLLPSSDVPTKVRNLWQTWPKDQLEVLAPLLESRFILGEIPYRRSEHPIYPSTSTYRDWLQVWTTDLIGFVMTENRTTAKNCKAIFRVFSGVMRNQDLFVASHLLPHLVLHVLLSGDEEAAKDVRSEIEAVLEDQVNPKGSLNKRTLSAQTIFDLMDHLSRYIRLQRNLDRAHRTSQLDSVVSIVSCMGTELMANAALQSKAYARSLRNFEERMVELRGQHRSTQELQTYFERLHHIYAELDEPDGMEGVSTFVIAPSLEHQIREHESTGRWTSAQSCWEVRLQQSPDDVTLHIGLLKCLQNLGHYDTLRTHIRGLLTRHPEWSANLAMYEAEAAWITGDWEKLRALGSAGKPLGPVLLGLHRHDDMRRLLQTARRQVGAGFVSRQYGQIYSTVLKLHQLRDIELIHQTATAISDNADTVNKTGIDRKHTQDLIQVLGDRFLKTDSSFRTREAVLAIQRTAFGLVDLPELNGEIGRAWIKSSSIARKAGYEQTAYTSALQAMERDTPFAFIQQAKLMREHDGAFKALSSLQNSVTPLVEKSLKRPDLNHYPYGRQLAKAALLEARWARETDRFEFNEVVDRFLRAINLDPNLETPYYHLGHYYDTMTGQAGPEQAAAYNAQTCHYYIIALKHGVKYIYQTMPRMLTLWLDLGEHKDLAKNPAITSQLMRITSSVDKARKDLPAYQFLTAFPQIVSRIGHPKREVQSVLRKIMAVVIERYPQQATWPMVGVMQSKRAERKDACQAALSRAQATSPLVTAIIREGYRLSAALLRLADDKVDDKQREVKVSTTFPYLKGAMPSKMIMPLQDALTCTLPTDPDTIMTHRPFPLQPVEIHGMNRAHILLTAGVLERVEVMPSLQRPKKLVFTGSDGRQYPFLCKPHDDLRKDARLMDLNSMINKLLKSGSESRRRRLYIRTYAVMPLNEECGLLEWVSGTSALKRILEKEYARVGKRLYSNQLHTLLESGRKQGVDVQIRNFKEKVLPMYTPTVFQNWFLHTWPEPGAWLASRTAYSRTLAVMSMIGYVLGLGDRHGENILFDGVTGDTVHVDLNCLFEKGKTFEIPEKVPFRLTHNMVDALGVTGVEGVYRKAAEVSMSILRANTDSLMSVLEAFAHDPLVEWSARGGKTKSERDIRSVADRNLQPIRSKLNGQSDGVINSVSRQVDILIKEATSASNLAVMYQGWAPYL</sequence>
<gene>
    <name evidence="18" type="ORF">DB88DRAFT_537197</name>
</gene>
<dbReference type="Gene3D" id="1.25.10.10">
    <property type="entry name" value="Leucine-rich Repeat Variant"/>
    <property type="match status" value="1"/>
</dbReference>
<dbReference type="PANTHER" id="PTHR11139:SF125">
    <property type="entry name" value="SERINE_THREONINE-PROTEIN KINASE MEC1"/>
    <property type="match status" value="1"/>
</dbReference>
<feature type="domain" description="FATC" evidence="17">
    <location>
        <begin position="2224"/>
        <end position="2256"/>
    </location>
</feature>
<dbReference type="PROSITE" id="PS51190">
    <property type="entry name" value="FATC"/>
    <property type="match status" value="1"/>
</dbReference>
<keyword evidence="6" id="KW-0547">Nucleotide-binding</keyword>
<dbReference type="SUPFAM" id="SSF56112">
    <property type="entry name" value="Protein kinase-like (PK-like)"/>
    <property type="match status" value="1"/>
</dbReference>
<keyword evidence="8" id="KW-0418">Kinase</keyword>
<dbReference type="Gene3D" id="3.30.1010.10">
    <property type="entry name" value="Phosphatidylinositol 3-kinase Catalytic Subunit, Chain A, domain 4"/>
    <property type="match status" value="1"/>
</dbReference>
<dbReference type="Pfam" id="PF25030">
    <property type="entry name" value="M-HEAT_ATR"/>
    <property type="match status" value="1"/>
</dbReference>
<dbReference type="InterPro" id="IPR000403">
    <property type="entry name" value="PI3/4_kinase_cat_dom"/>
</dbReference>
<keyword evidence="19" id="KW-1185">Reference proteome</keyword>
<dbReference type="GO" id="GO:0006281">
    <property type="term" value="P:DNA repair"/>
    <property type="evidence" value="ECO:0007669"/>
    <property type="project" value="UniProtKB-KW"/>
</dbReference>
<dbReference type="PANTHER" id="PTHR11139">
    <property type="entry name" value="ATAXIA TELANGIECTASIA MUTATED ATM -RELATED"/>
    <property type="match status" value="1"/>
</dbReference>
<evidence type="ECO:0000256" key="1">
    <source>
        <dbReference type="ARBA" id="ARBA00004123"/>
    </source>
</evidence>
<accession>A0AAD9FW05</accession>
<comment type="catalytic activity">
    <reaction evidence="13">
        <text>L-seryl-[protein] + ATP = O-phospho-L-seryl-[protein] + ADP + H(+)</text>
        <dbReference type="Rhea" id="RHEA:17989"/>
        <dbReference type="Rhea" id="RHEA-COMP:9863"/>
        <dbReference type="Rhea" id="RHEA-COMP:11604"/>
        <dbReference type="ChEBI" id="CHEBI:15378"/>
        <dbReference type="ChEBI" id="CHEBI:29999"/>
        <dbReference type="ChEBI" id="CHEBI:30616"/>
        <dbReference type="ChEBI" id="CHEBI:83421"/>
        <dbReference type="ChEBI" id="CHEBI:456216"/>
        <dbReference type="EC" id="2.7.11.1"/>
    </reaction>
</comment>
<evidence type="ECO:0000256" key="8">
    <source>
        <dbReference type="ARBA" id="ARBA00022777"/>
    </source>
</evidence>
<evidence type="ECO:0000256" key="6">
    <source>
        <dbReference type="ARBA" id="ARBA00022741"/>
    </source>
</evidence>